<dbReference type="InterPro" id="IPR009057">
    <property type="entry name" value="Homeodomain-like_sf"/>
</dbReference>
<evidence type="ECO:0000256" key="4">
    <source>
        <dbReference type="SAM" id="Phobius"/>
    </source>
</evidence>
<feature type="transmembrane region" description="Helical" evidence="4">
    <location>
        <begin position="163"/>
        <end position="181"/>
    </location>
</feature>
<dbReference type="GeneID" id="78460882"/>
<keyword evidence="2 6" id="KW-0238">DNA-binding</keyword>
<feature type="transmembrane region" description="Helical" evidence="4">
    <location>
        <begin position="90"/>
        <end position="109"/>
    </location>
</feature>
<dbReference type="AlphaFoldDB" id="A0A4U9U4E4"/>
<sequence length="361" mass="41525">MFATILTIITLFCAGYFFFLNYSKRKQQGNKLLMVFVLVAASQQILIGGLKLWSRDELYLGLFLPFGLLYGPAVLFLVNSSKGKATTLKSLLHFLPSLLGTFLFGLIGLKQWMLYRYHIESMLFIHLFSFVHFCIYITLIGLKNQLETGADIFMLMKRSGPKAYLLVLMFAALIVEMFIMVSHDKNVLIHEVFVLSFFLTFLSVLSLFYRPGRHRAVQTKRKKRAIHRSVSVTVVADRTDRLPVRSSSDKRERLYRQRLQQFIDTKAYLDTELNKEKFCQQLGIPVNNISPFLKKEFGKGYNAFINHLRVKYAAAQLKNTALRTTVDDLSFVCGFNSRASFYRSFQSEFGCTPSQFCKTTA</sequence>
<dbReference type="InterPro" id="IPR018060">
    <property type="entry name" value="HTH_AraC"/>
</dbReference>
<feature type="transmembrane region" description="Helical" evidence="4">
    <location>
        <begin position="187"/>
        <end position="209"/>
    </location>
</feature>
<dbReference type="InterPro" id="IPR018062">
    <property type="entry name" value="HTH_AraC-typ_CS"/>
</dbReference>
<reference evidence="6 7" key="1">
    <citation type="submission" date="2019-05" db="EMBL/GenBank/DDBJ databases">
        <authorList>
            <consortium name="Pathogen Informatics"/>
        </authorList>
    </citation>
    <scope>NUCLEOTIDE SEQUENCE [LARGE SCALE GENOMIC DNA]</scope>
    <source>
        <strain evidence="6 7">NCTC11429</strain>
    </source>
</reference>
<dbReference type="Pfam" id="PF12833">
    <property type="entry name" value="HTH_18"/>
    <property type="match status" value="1"/>
</dbReference>
<dbReference type="STRING" id="1123265.GCA_000686625_00656"/>
<keyword evidence="4" id="KW-0472">Membrane</keyword>
<dbReference type="PANTHER" id="PTHR43280:SF2">
    <property type="entry name" value="HTH-TYPE TRANSCRIPTIONAL REGULATOR EXSA"/>
    <property type="match status" value="1"/>
</dbReference>
<dbReference type="SUPFAM" id="SSF46689">
    <property type="entry name" value="Homeodomain-like"/>
    <property type="match status" value="1"/>
</dbReference>
<protein>
    <submittedName>
        <fullName evidence="6">DNA-binding transcriptional activator FeaR</fullName>
    </submittedName>
</protein>
<dbReference type="SMART" id="SM00342">
    <property type="entry name" value="HTH_ARAC"/>
    <property type="match status" value="1"/>
</dbReference>
<accession>A0A4U9U4E4</accession>
<keyword evidence="4" id="KW-1133">Transmembrane helix</keyword>
<evidence type="ECO:0000259" key="5">
    <source>
        <dbReference type="PROSITE" id="PS01124"/>
    </source>
</evidence>
<dbReference type="PANTHER" id="PTHR43280">
    <property type="entry name" value="ARAC-FAMILY TRANSCRIPTIONAL REGULATOR"/>
    <property type="match status" value="1"/>
</dbReference>
<evidence type="ECO:0000256" key="3">
    <source>
        <dbReference type="ARBA" id="ARBA00023163"/>
    </source>
</evidence>
<evidence type="ECO:0000256" key="1">
    <source>
        <dbReference type="ARBA" id="ARBA00023015"/>
    </source>
</evidence>
<feature type="transmembrane region" description="Helical" evidence="4">
    <location>
        <begin position="32"/>
        <end position="53"/>
    </location>
</feature>
<keyword evidence="3" id="KW-0804">Transcription</keyword>
<proteinExistence type="predicted"/>
<keyword evidence="4" id="KW-0812">Transmembrane</keyword>
<feature type="transmembrane region" description="Helical" evidence="4">
    <location>
        <begin position="6"/>
        <end position="23"/>
    </location>
</feature>
<name>A0A4U9U4E4_9SPHI</name>
<dbReference type="PROSITE" id="PS00041">
    <property type="entry name" value="HTH_ARAC_FAMILY_1"/>
    <property type="match status" value="1"/>
</dbReference>
<gene>
    <name evidence="6" type="ORF">NCTC11429_00041</name>
</gene>
<feature type="transmembrane region" description="Helical" evidence="4">
    <location>
        <begin position="59"/>
        <end position="78"/>
    </location>
</feature>
<dbReference type="GO" id="GO:0003700">
    <property type="term" value="F:DNA-binding transcription factor activity"/>
    <property type="evidence" value="ECO:0007669"/>
    <property type="project" value="InterPro"/>
</dbReference>
<dbReference type="EMBL" id="LR590484">
    <property type="protein sequence ID" value="VTR27735.1"/>
    <property type="molecule type" value="Genomic_DNA"/>
</dbReference>
<dbReference type="Gene3D" id="1.10.10.60">
    <property type="entry name" value="Homeodomain-like"/>
    <property type="match status" value="1"/>
</dbReference>
<feature type="domain" description="HTH araC/xylS-type" evidence="5">
    <location>
        <begin position="257"/>
        <end position="359"/>
    </location>
</feature>
<organism evidence="6 7">
    <name type="scientific">Sphingobacterium thalpophilum</name>
    <dbReference type="NCBI Taxonomy" id="259"/>
    <lineage>
        <taxon>Bacteria</taxon>
        <taxon>Pseudomonadati</taxon>
        <taxon>Bacteroidota</taxon>
        <taxon>Sphingobacteriia</taxon>
        <taxon>Sphingobacteriales</taxon>
        <taxon>Sphingobacteriaceae</taxon>
        <taxon>Sphingobacterium</taxon>
    </lineage>
</organism>
<dbReference type="KEGG" id="stha:NCTC11429_00041"/>
<evidence type="ECO:0000313" key="6">
    <source>
        <dbReference type="EMBL" id="VTR27735.1"/>
    </source>
</evidence>
<dbReference type="PROSITE" id="PS01124">
    <property type="entry name" value="HTH_ARAC_FAMILY_2"/>
    <property type="match status" value="1"/>
</dbReference>
<evidence type="ECO:0000256" key="2">
    <source>
        <dbReference type="ARBA" id="ARBA00023125"/>
    </source>
</evidence>
<dbReference type="RefSeq" id="WP_028068746.1">
    <property type="nucleotide sequence ID" value="NZ_LR590484.1"/>
</dbReference>
<dbReference type="Proteomes" id="UP000308196">
    <property type="component" value="Chromosome"/>
</dbReference>
<dbReference type="GO" id="GO:0043565">
    <property type="term" value="F:sequence-specific DNA binding"/>
    <property type="evidence" value="ECO:0007669"/>
    <property type="project" value="InterPro"/>
</dbReference>
<feature type="transmembrane region" description="Helical" evidence="4">
    <location>
        <begin position="121"/>
        <end position="142"/>
    </location>
</feature>
<evidence type="ECO:0000313" key="7">
    <source>
        <dbReference type="Proteomes" id="UP000308196"/>
    </source>
</evidence>
<keyword evidence="1" id="KW-0805">Transcription regulation</keyword>